<keyword evidence="2" id="KW-1185">Reference proteome</keyword>
<gene>
    <name evidence="1" type="ORF">TNIN_14691</name>
</gene>
<comment type="caution">
    <text evidence="1">The sequence shown here is derived from an EMBL/GenBank/DDBJ whole genome shotgun (WGS) entry which is preliminary data.</text>
</comment>
<reference evidence="1" key="1">
    <citation type="submission" date="2020-08" db="EMBL/GenBank/DDBJ databases">
        <title>Multicomponent nature underlies the extraordinary mechanical properties of spider dragline silk.</title>
        <authorList>
            <person name="Kono N."/>
            <person name="Nakamura H."/>
            <person name="Mori M."/>
            <person name="Yoshida Y."/>
            <person name="Ohtoshi R."/>
            <person name="Malay A.D."/>
            <person name="Moran D.A.P."/>
            <person name="Tomita M."/>
            <person name="Numata K."/>
            <person name="Arakawa K."/>
        </authorList>
    </citation>
    <scope>NUCLEOTIDE SEQUENCE</scope>
</reference>
<organism evidence="1 2">
    <name type="scientific">Trichonephila inaurata madagascariensis</name>
    <dbReference type="NCBI Taxonomy" id="2747483"/>
    <lineage>
        <taxon>Eukaryota</taxon>
        <taxon>Metazoa</taxon>
        <taxon>Ecdysozoa</taxon>
        <taxon>Arthropoda</taxon>
        <taxon>Chelicerata</taxon>
        <taxon>Arachnida</taxon>
        <taxon>Araneae</taxon>
        <taxon>Araneomorphae</taxon>
        <taxon>Entelegynae</taxon>
        <taxon>Araneoidea</taxon>
        <taxon>Nephilidae</taxon>
        <taxon>Trichonephila</taxon>
        <taxon>Trichonephila inaurata</taxon>
    </lineage>
</organism>
<dbReference type="AlphaFoldDB" id="A0A8X6YQE5"/>
<protein>
    <submittedName>
        <fullName evidence="1">Uncharacterized protein</fullName>
    </submittedName>
</protein>
<proteinExistence type="predicted"/>
<name>A0A8X6YQE5_9ARAC</name>
<evidence type="ECO:0000313" key="1">
    <source>
        <dbReference type="EMBL" id="GFY73829.1"/>
    </source>
</evidence>
<accession>A0A8X6YQE5</accession>
<dbReference type="EMBL" id="BMAV01020395">
    <property type="protein sequence ID" value="GFY73829.1"/>
    <property type="molecule type" value="Genomic_DNA"/>
</dbReference>
<dbReference type="Proteomes" id="UP000886998">
    <property type="component" value="Unassembled WGS sequence"/>
</dbReference>
<evidence type="ECO:0000313" key="2">
    <source>
        <dbReference type="Proteomes" id="UP000886998"/>
    </source>
</evidence>
<sequence length="92" mass="10497">MRTNGCPFSHADDGIYRDRFFFYAPIGIYSTALDAEIDAIRIAFFQLLRHTDHFSKVVILNDIRANRPAISSIEAPTSYTCSRDHLDSQVEN</sequence>